<dbReference type="AlphaFoldDB" id="A0A699T4W3"/>
<dbReference type="EMBL" id="BKCJ011212268">
    <property type="protein sequence ID" value="GFD04503.1"/>
    <property type="molecule type" value="Genomic_DNA"/>
</dbReference>
<sequence>MIPTTFSSSVVERKTETTKDTVHPTNNESTEDVQPLVVQSESPILTSEPINSPNIEPIASSVSAPRPNQRPLIPYPSRLRDQKLRDKANDQ</sequence>
<organism evidence="2">
    <name type="scientific">Tanacetum cinerariifolium</name>
    <name type="common">Dalmatian daisy</name>
    <name type="synonym">Chrysanthemum cinerariifolium</name>
    <dbReference type="NCBI Taxonomy" id="118510"/>
    <lineage>
        <taxon>Eukaryota</taxon>
        <taxon>Viridiplantae</taxon>
        <taxon>Streptophyta</taxon>
        <taxon>Embryophyta</taxon>
        <taxon>Tracheophyta</taxon>
        <taxon>Spermatophyta</taxon>
        <taxon>Magnoliopsida</taxon>
        <taxon>eudicotyledons</taxon>
        <taxon>Gunneridae</taxon>
        <taxon>Pentapetalae</taxon>
        <taxon>asterids</taxon>
        <taxon>campanulids</taxon>
        <taxon>Asterales</taxon>
        <taxon>Asteraceae</taxon>
        <taxon>Asteroideae</taxon>
        <taxon>Anthemideae</taxon>
        <taxon>Anthemidinae</taxon>
        <taxon>Tanacetum</taxon>
    </lineage>
</organism>
<feature type="region of interest" description="Disordered" evidence="1">
    <location>
        <begin position="1"/>
        <end position="91"/>
    </location>
</feature>
<reference evidence="2" key="1">
    <citation type="journal article" date="2019" name="Sci. Rep.">
        <title>Draft genome of Tanacetum cinerariifolium, the natural source of mosquito coil.</title>
        <authorList>
            <person name="Yamashiro T."/>
            <person name="Shiraishi A."/>
            <person name="Satake H."/>
            <person name="Nakayama K."/>
        </authorList>
    </citation>
    <scope>NUCLEOTIDE SEQUENCE</scope>
</reference>
<protein>
    <recommendedName>
        <fullName evidence="3">Reverse transcriptase domain-containing protein</fullName>
    </recommendedName>
</protein>
<feature type="compositionally biased region" description="Basic and acidic residues" evidence="1">
    <location>
        <begin position="78"/>
        <end position="91"/>
    </location>
</feature>
<gene>
    <name evidence="2" type="ORF">Tci_876472</name>
</gene>
<proteinExistence type="predicted"/>
<evidence type="ECO:0008006" key="3">
    <source>
        <dbReference type="Google" id="ProtNLM"/>
    </source>
</evidence>
<evidence type="ECO:0000313" key="2">
    <source>
        <dbReference type="EMBL" id="GFD04503.1"/>
    </source>
</evidence>
<feature type="non-terminal residue" evidence="2">
    <location>
        <position position="91"/>
    </location>
</feature>
<accession>A0A699T4W3</accession>
<feature type="compositionally biased region" description="Basic and acidic residues" evidence="1">
    <location>
        <begin position="11"/>
        <end position="22"/>
    </location>
</feature>
<evidence type="ECO:0000256" key="1">
    <source>
        <dbReference type="SAM" id="MobiDB-lite"/>
    </source>
</evidence>
<comment type="caution">
    <text evidence="2">The sequence shown here is derived from an EMBL/GenBank/DDBJ whole genome shotgun (WGS) entry which is preliminary data.</text>
</comment>
<feature type="compositionally biased region" description="Polar residues" evidence="1">
    <location>
        <begin position="1"/>
        <end position="10"/>
    </location>
</feature>
<name>A0A699T4W3_TANCI</name>
<feature type="compositionally biased region" description="Polar residues" evidence="1">
    <location>
        <begin position="37"/>
        <end position="54"/>
    </location>
</feature>